<accession>A0A1M7C8K2</accession>
<organism evidence="1 2">
    <name type="scientific">Actinacidiphila paucisporea</name>
    <dbReference type="NCBI Taxonomy" id="310782"/>
    <lineage>
        <taxon>Bacteria</taxon>
        <taxon>Bacillati</taxon>
        <taxon>Actinomycetota</taxon>
        <taxon>Actinomycetes</taxon>
        <taxon>Kitasatosporales</taxon>
        <taxon>Streptomycetaceae</taxon>
        <taxon>Actinacidiphila</taxon>
    </lineage>
</organism>
<keyword evidence="2" id="KW-1185">Reference proteome</keyword>
<evidence type="ECO:0000313" key="2">
    <source>
        <dbReference type="Proteomes" id="UP000184111"/>
    </source>
</evidence>
<dbReference type="EMBL" id="FRBI01000005">
    <property type="protein sequence ID" value="SHL63517.1"/>
    <property type="molecule type" value="Genomic_DNA"/>
</dbReference>
<dbReference type="AlphaFoldDB" id="A0A1M7C8K2"/>
<dbReference type="Proteomes" id="UP000184111">
    <property type="component" value="Unassembled WGS sequence"/>
</dbReference>
<sequence length="37" mass="3885">MGRQQFADVLDAEMAARLLPDSAVAALGQWLRGAGAQ</sequence>
<reference evidence="1 2" key="1">
    <citation type="submission" date="2016-11" db="EMBL/GenBank/DDBJ databases">
        <authorList>
            <person name="Jaros S."/>
            <person name="Januszkiewicz K."/>
            <person name="Wedrychowicz H."/>
        </authorList>
    </citation>
    <scope>NUCLEOTIDE SEQUENCE [LARGE SCALE GENOMIC DNA]</scope>
    <source>
        <strain evidence="1 2">CGMCC 4.2025</strain>
    </source>
</reference>
<name>A0A1M7C8K2_9ACTN</name>
<protein>
    <submittedName>
        <fullName evidence="1">Uncharacterized protein</fullName>
    </submittedName>
</protein>
<proteinExistence type="predicted"/>
<evidence type="ECO:0000313" key="1">
    <source>
        <dbReference type="EMBL" id="SHL63517.1"/>
    </source>
</evidence>
<gene>
    <name evidence="1" type="ORF">SAMN05216499_105169</name>
</gene>